<protein>
    <submittedName>
        <fullName evidence="2">Uncharacterized protein</fullName>
    </submittedName>
</protein>
<proteinExistence type="predicted"/>
<sequence length="197" mass="21138">MTDIKQISLTGIAADSYVNKGSRRRSRKNQAAGGSTQGAIVQLQSTTSSSETSSSTAAVQGVNPSEVVKTAASVTAPTTITTQSGGKTKVVLKAPTKKASKVVLAVSKVPVIKAAKLETTSNKKTRKSSKKILFSLKNLRKKLSTAKTIKKHSEEKPLEEIKKILVQAKLIKEGSKAPESMIRQIYNDYMSLKHKAL</sequence>
<accession>A0A6C0D7U8</accession>
<feature type="compositionally biased region" description="Polar residues" evidence="1">
    <location>
        <begin position="32"/>
        <end position="44"/>
    </location>
</feature>
<reference evidence="2" key="1">
    <citation type="journal article" date="2020" name="Nature">
        <title>Giant virus diversity and host interactions through global metagenomics.</title>
        <authorList>
            <person name="Schulz F."/>
            <person name="Roux S."/>
            <person name="Paez-Espino D."/>
            <person name="Jungbluth S."/>
            <person name="Walsh D.A."/>
            <person name="Denef V.J."/>
            <person name="McMahon K.D."/>
            <person name="Konstantinidis K.T."/>
            <person name="Eloe-Fadrosh E.A."/>
            <person name="Kyrpides N.C."/>
            <person name="Woyke T."/>
        </authorList>
    </citation>
    <scope>NUCLEOTIDE SEQUENCE</scope>
    <source>
        <strain evidence="2">GVMAG-M-3300023174-129</strain>
    </source>
</reference>
<name>A0A6C0D7U8_9ZZZZ</name>
<dbReference type="EMBL" id="MN739544">
    <property type="protein sequence ID" value="QHT12390.1"/>
    <property type="molecule type" value="Genomic_DNA"/>
</dbReference>
<evidence type="ECO:0000313" key="2">
    <source>
        <dbReference type="EMBL" id="QHT12390.1"/>
    </source>
</evidence>
<dbReference type="AlphaFoldDB" id="A0A6C0D7U8"/>
<feature type="region of interest" description="Disordered" evidence="1">
    <location>
        <begin position="19"/>
        <end position="61"/>
    </location>
</feature>
<evidence type="ECO:0000256" key="1">
    <source>
        <dbReference type="SAM" id="MobiDB-lite"/>
    </source>
</evidence>
<feature type="compositionally biased region" description="Low complexity" evidence="1">
    <location>
        <begin position="45"/>
        <end position="56"/>
    </location>
</feature>
<organism evidence="2">
    <name type="scientific">viral metagenome</name>
    <dbReference type="NCBI Taxonomy" id="1070528"/>
    <lineage>
        <taxon>unclassified sequences</taxon>
        <taxon>metagenomes</taxon>
        <taxon>organismal metagenomes</taxon>
    </lineage>
</organism>